<keyword evidence="6" id="KW-0131">Cell cycle</keyword>
<dbReference type="InterPro" id="IPR036192">
    <property type="entry name" value="Cell_div_ZapA-like_sf"/>
</dbReference>
<dbReference type="InterPro" id="IPR053712">
    <property type="entry name" value="Bac_CellDiv_Activator"/>
</dbReference>
<dbReference type="Pfam" id="PF05164">
    <property type="entry name" value="ZapA"/>
    <property type="match status" value="1"/>
</dbReference>
<evidence type="ECO:0000256" key="10">
    <source>
        <dbReference type="SAM" id="Coils"/>
    </source>
</evidence>
<accession>A0A212KHV4</accession>
<dbReference type="PANTHER" id="PTHR34981">
    <property type="entry name" value="CELL DIVISION PROTEIN ZAPA"/>
    <property type="match status" value="1"/>
</dbReference>
<evidence type="ECO:0000256" key="6">
    <source>
        <dbReference type="ARBA" id="ARBA00023306"/>
    </source>
</evidence>
<evidence type="ECO:0000256" key="3">
    <source>
        <dbReference type="ARBA" id="ARBA00022490"/>
    </source>
</evidence>
<evidence type="ECO:0000256" key="4">
    <source>
        <dbReference type="ARBA" id="ARBA00022618"/>
    </source>
</evidence>
<dbReference type="GO" id="GO:0005829">
    <property type="term" value="C:cytosol"/>
    <property type="evidence" value="ECO:0007669"/>
    <property type="project" value="TreeGrafter"/>
</dbReference>
<dbReference type="GO" id="GO:0043093">
    <property type="term" value="P:FtsZ-dependent cytokinesis"/>
    <property type="evidence" value="ECO:0007669"/>
    <property type="project" value="TreeGrafter"/>
</dbReference>
<keyword evidence="5" id="KW-0717">Septation</keyword>
<dbReference type="GO" id="GO:0000917">
    <property type="term" value="P:division septum assembly"/>
    <property type="evidence" value="ECO:0007669"/>
    <property type="project" value="UniProtKB-KW"/>
</dbReference>
<dbReference type="SUPFAM" id="SSF102829">
    <property type="entry name" value="Cell division protein ZapA-like"/>
    <property type="match status" value="1"/>
</dbReference>
<evidence type="ECO:0000256" key="8">
    <source>
        <dbReference type="ARBA" id="ARBA00026068"/>
    </source>
</evidence>
<evidence type="ECO:0000256" key="9">
    <source>
        <dbReference type="ARBA" id="ARBA00033158"/>
    </source>
</evidence>
<dbReference type="GO" id="GO:0000921">
    <property type="term" value="P:septin ring assembly"/>
    <property type="evidence" value="ECO:0007669"/>
    <property type="project" value="TreeGrafter"/>
</dbReference>
<name>A0A212KHV4_9FIRM</name>
<reference evidence="11" key="1">
    <citation type="submission" date="2016-04" db="EMBL/GenBank/DDBJ databases">
        <authorList>
            <person name="Evans L.H."/>
            <person name="Alamgir A."/>
            <person name="Owens N."/>
            <person name="Weber N.D."/>
            <person name="Virtaneva K."/>
            <person name="Barbian K."/>
            <person name="Babar A."/>
            <person name="Rosenke K."/>
        </authorList>
    </citation>
    <scope>NUCLEOTIDE SEQUENCE</scope>
    <source>
        <strain evidence="11">86</strain>
    </source>
</reference>
<comment type="subunit">
    <text evidence="8">Homodimer. Interacts with FtsZ.</text>
</comment>
<dbReference type="EMBL" id="FLUN01000001">
    <property type="protein sequence ID" value="SBW11232.1"/>
    <property type="molecule type" value="Genomic_DNA"/>
</dbReference>
<evidence type="ECO:0000313" key="11">
    <source>
        <dbReference type="EMBL" id="SBW11232.1"/>
    </source>
</evidence>
<dbReference type="InterPro" id="IPR007838">
    <property type="entry name" value="Cell_div_ZapA-like"/>
</dbReference>
<evidence type="ECO:0000256" key="1">
    <source>
        <dbReference type="ARBA" id="ARBA00004496"/>
    </source>
</evidence>
<dbReference type="PANTHER" id="PTHR34981:SF1">
    <property type="entry name" value="CELL DIVISION PROTEIN ZAPA"/>
    <property type="match status" value="1"/>
</dbReference>
<keyword evidence="4 11" id="KW-0132">Cell division</keyword>
<sequence length="105" mass="12013">MKNRVSVTIAGQEYALVATEAQSYMEKVAAHVDTELRQVLNESKVSMVDGAILSALNIADQYFKEVEASENLRRQLKEYLEESAKMKMELSEAKREIFKLQNQKK</sequence>
<keyword evidence="3" id="KW-0963">Cytoplasm</keyword>
<comment type="subcellular location">
    <subcellularLocation>
        <location evidence="1">Cytoplasm</location>
    </subcellularLocation>
</comment>
<dbReference type="GO" id="GO:0030428">
    <property type="term" value="C:cell septum"/>
    <property type="evidence" value="ECO:0007669"/>
    <property type="project" value="TreeGrafter"/>
</dbReference>
<keyword evidence="10" id="KW-0175">Coiled coil</keyword>
<proteinExistence type="predicted"/>
<evidence type="ECO:0000256" key="2">
    <source>
        <dbReference type="ARBA" id="ARBA00015195"/>
    </source>
</evidence>
<protein>
    <recommendedName>
        <fullName evidence="2">Cell division protein ZapA</fullName>
    </recommendedName>
    <alternativeName>
        <fullName evidence="9">Z ring-associated protein ZapA</fullName>
    </alternativeName>
</protein>
<gene>
    <name evidence="11" type="ORF">KL86CLO1_13205</name>
</gene>
<evidence type="ECO:0000256" key="7">
    <source>
        <dbReference type="ARBA" id="ARBA00024910"/>
    </source>
</evidence>
<comment type="function">
    <text evidence="7">Activator of cell division through the inhibition of FtsZ GTPase activity, therefore promoting FtsZ assembly into bundles of protofilaments necessary for the formation of the division Z ring. It is recruited early at mid-cell but it is not essential for cell division.</text>
</comment>
<feature type="coiled-coil region" evidence="10">
    <location>
        <begin position="69"/>
        <end position="103"/>
    </location>
</feature>
<dbReference type="AlphaFoldDB" id="A0A212KHV4"/>
<evidence type="ECO:0000256" key="5">
    <source>
        <dbReference type="ARBA" id="ARBA00023210"/>
    </source>
</evidence>
<dbReference type="GO" id="GO:0032153">
    <property type="term" value="C:cell division site"/>
    <property type="evidence" value="ECO:0007669"/>
    <property type="project" value="TreeGrafter"/>
</dbReference>
<dbReference type="Gene3D" id="6.10.250.790">
    <property type="match status" value="1"/>
</dbReference>
<organism evidence="11">
    <name type="scientific">uncultured Eubacteriales bacterium</name>
    <dbReference type="NCBI Taxonomy" id="172733"/>
    <lineage>
        <taxon>Bacteria</taxon>
        <taxon>Bacillati</taxon>
        <taxon>Bacillota</taxon>
        <taxon>Clostridia</taxon>
        <taxon>Eubacteriales</taxon>
        <taxon>environmental samples</taxon>
    </lineage>
</organism>